<gene>
    <name evidence="1" type="ORF">AABB24_002693</name>
</gene>
<accession>A0ABD2V3W7</accession>
<evidence type="ECO:0000313" key="2">
    <source>
        <dbReference type="Proteomes" id="UP001627284"/>
    </source>
</evidence>
<dbReference type="AlphaFoldDB" id="A0ABD2V3W7"/>
<comment type="caution">
    <text evidence="1">The sequence shown here is derived from an EMBL/GenBank/DDBJ whole genome shotgun (WGS) entry which is preliminary data.</text>
</comment>
<sequence>MKFYLLSFDNTTTNILVQFSQDKSFTLQDLASLLCGMDRGKGCGKSFGRSSLAIHVSMPTIPMPTIVILNKVVPQPLKHQLEVPPQLSLRHLQLHQIRVVP</sequence>
<dbReference type="Proteomes" id="UP001627284">
    <property type="component" value="Unassembled WGS sequence"/>
</dbReference>
<keyword evidence="2" id="KW-1185">Reference proteome</keyword>
<reference evidence="1 2" key="1">
    <citation type="submission" date="2024-05" db="EMBL/GenBank/DDBJ databases">
        <title>De novo assembly of an allotetraploid wild potato.</title>
        <authorList>
            <person name="Hosaka A.J."/>
        </authorList>
    </citation>
    <scope>NUCLEOTIDE SEQUENCE [LARGE SCALE GENOMIC DNA]</scope>
    <source>
        <tissue evidence="1">Young leaves</tissue>
    </source>
</reference>
<proteinExistence type="predicted"/>
<evidence type="ECO:0000313" key="1">
    <source>
        <dbReference type="EMBL" id="KAL3375860.1"/>
    </source>
</evidence>
<protein>
    <submittedName>
        <fullName evidence="1">Uncharacterized protein</fullName>
    </submittedName>
</protein>
<name>A0ABD2V3W7_9SOLN</name>
<dbReference type="EMBL" id="JBJKTR010000002">
    <property type="protein sequence ID" value="KAL3375860.1"/>
    <property type="molecule type" value="Genomic_DNA"/>
</dbReference>
<organism evidence="1 2">
    <name type="scientific">Solanum stoloniferum</name>
    <dbReference type="NCBI Taxonomy" id="62892"/>
    <lineage>
        <taxon>Eukaryota</taxon>
        <taxon>Viridiplantae</taxon>
        <taxon>Streptophyta</taxon>
        <taxon>Embryophyta</taxon>
        <taxon>Tracheophyta</taxon>
        <taxon>Spermatophyta</taxon>
        <taxon>Magnoliopsida</taxon>
        <taxon>eudicotyledons</taxon>
        <taxon>Gunneridae</taxon>
        <taxon>Pentapetalae</taxon>
        <taxon>asterids</taxon>
        <taxon>lamiids</taxon>
        <taxon>Solanales</taxon>
        <taxon>Solanaceae</taxon>
        <taxon>Solanoideae</taxon>
        <taxon>Solaneae</taxon>
        <taxon>Solanum</taxon>
    </lineage>
</organism>